<accession>A0A2U3DUE7</accession>
<reference evidence="3" key="1">
    <citation type="submission" date="2015-05" db="EMBL/GenBank/DDBJ databases">
        <authorList>
            <person name="Wang D.B."/>
            <person name="Wang M."/>
        </authorList>
    </citation>
    <scope>NUCLEOTIDE SEQUENCE</scope>
    <source>
        <strain evidence="3">36-1</strain>
    </source>
</reference>
<keyword evidence="1" id="KW-0732">Signal</keyword>
<dbReference type="EMBL" id="JAWRVI010000017">
    <property type="protein sequence ID" value="KAK4089993.1"/>
    <property type="molecule type" value="Genomic_DNA"/>
</dbReference>
<organism evidence="3 4">
    <name type="scientific">Purpureocillium lilacinum</name>
    <name type="common">Paecilomyces lilacinus</name>
    <dbReference type="NCBI Taxonomy" id="33203"/>
    <lineage>
        <taxon>Eukaryota</taxon>
        <taxon>Fungi</taxon>
        <taxon>Dikarya</taxon>
        <taxon>Ascomycota</taxon>
        <taxon>Pezizomycotina</taxon>
        <taxon>Sordariomycetes</taxon>
        <taxon>Hypocreomycetidae</taxon>
        <taxon>Hypocreales</taxon>
        <taxon>Ophiocordycipitaceae</taxon>
        <taxon>Purpureocillium</taxon>
    </lineage>
</organism>
<keyword evidence="5" id="KW-1185">Reference proteome</keyword>
<name>A0A2U3DUE7_PURLI</name>
<feature type="signal peptide" evidence="1">
    <location>
        <begin position="1"/>
        <end position="21"/>
    </location>
</feature>
<dbReference type="Proteomes" id="UP000245956">
    <property type="component" value="Unassembled WGS sequence"/>
</dbReference>
<evidence type="ECO:0000313" key="4">
    <source>
        <dbReference type="Proteomes" id="UP000245956"/>
    </source>
</evidence>
<evidence type="ECO:0000313" key="3">
    <source>
        <dbReference type="EMBL" id="PWI65876.1"/>
    </source>
</evidence>
<evidence type="ECO:0000313" key="5">
    <source>
        <dbReference type="Proteomes" id="UP001287286"/>
    </source>
</evidence>
<gene>
    <name evidence="3" type="ORF">PCL_05604</name>
    <name evidence="2" type="ORF">Purlil1_5619</name>
</gene>
<reference evidence="3 4" key="2">
    <citation type="journal article" date="2016" name="Front. Microbiol.">
        <title>Genome and transcriptome sequences reveal the specific parasitism of the nematophagous Purpureocillium lilacinum 36-1.</title>
        <authorList>
            <person name="Xie J."/>
            <person name="Li S."/>
            <person name="Mo C."/>
            <person name="Xiao X."/>
            <person name="Peng D."/>
            <person name="Wang G."/>
            <person name="Xiao Y."/>
        </authorList>
    </citation>
    <scope>NUCLEOTIDE SEQUENCE [LARGE SCALE GENOMIC DNA]</scope>
    <source>
        <strain evidence="3 4">36-1</strain>
    </source>
</reference>
<dbReference type="EMBL" id="LCWV01000029">
    <property type="protein sequence ID" value="PWI65876.1"/>
    <property type="molecule type" value="Genomic_DNA"/>
</dbReference>
<dbReference type="Proteomes" id="UP001287286">
    <property type="component" value="Unassembled WGS sequence"/>
</dbReference>
<evidence type="ECO:0000313" key="2">
    <source>
        <dbReference type="EMBL" id="KAK4089993.1"/>
    </source>
</evidence>
<sequence length="140" mass="15356">MRPSTLIAFTVASLGLTSAAATPNPKDLNVFEKRKCFESGVKYGDEKGEAQQLAKVACRFIFQGTYKKRQYASKCYNLASRKKSVKFAVALSGPNAGATRYLGLDECYDGLHKEVVNCGRGGETTYGNWYYRADPNVGTC</sequence>
<protein>
    <submittedName>
        <fullName evidence="3">Uncharacterized protein</fullName>
    </submittedName>
</protein>
<feature type="chain" id="PRO_5015712593" evidence="1">
    <location>
        <begin position="22"/>
        <end position="140"/>
    </location>
</feature>
<comment type="caution">
    <text evidence="3">The sequence shown here is derived from an EMBL/GenBank/DDBJ whole genome shotgun (WGS) entry which is preliminary data.</text>
</comment>
<proteinExistence type="predicted"/>
<evidence type="ECO:0000256" key="1">
    <source>
        <dbReference type="SAM" id="SignalP"/>
    </source>
</evidence>
<reference evidence="2" key="3">
    <citation type="submission" date="2023-11" db="EMBL/GenBank/DDBJ databases">
        <authorList>
            <person name="Beijen E."/>
            <person name="Ohm R.A."/>
        </authorList>
    </citation>
    <scope>NUCLEOTIDE SEQUENCE</scope>
    <source>
        <strain evidence="2">CBS 150709</strain>
    </source>
</reference>
<reference evidence="2 5" key="4">
    <citation type="journal article" date="2024" name="Microbiol. Resour. Announc.">
        <title>Genome annotations for the ascomycete fungi Trichoderma harzianum, Trichoderma aggressivum, and Purpureocillium lilacinum.</title>
        <authorList>
            <person name="Beijen E.P.W."/>
            <person name="Ohm R.A."/>
        </authorList>
    </citation>
    <scope>NUCLEOTIDE SEQUENCE [LARGE SCALE GENOMIC DNA]</scope>
    <source>
        <strain evidence="2 5">CBS 150709</strain>
    </source>
</reference>
<dbReference type="AlphaFoldDB" id="A0A2U3DUE7"/>